<evidence type="ECO:0000256" key="1">
    <source>
        <dbReference type="SAM" id="Coils"/>
    </source>
</evidence>
<dbReference type="EMBL" id="CAXDID020000393">
    <property type="protein sequence ID" value="CAL6086488.1"/>
    <property type="molecule type" value="Genomic_DNA"/>
</dbReference>
<evidence type="ECO:0000313" key="4">
    <source>
        <dbReference type="EMBL" id="CAL6086488.1"/>
    </source>
</evidence>
<dbReference type="EMBL" id="CATOUU010000008">
    <property type="protein sequence ID" value="CAI9912892.1"/>
    <property type="molecule type" value="Genomic_DNA"/>
</dbReference>
<gene>
    <name evidence="3" type="ORF">HINF_LOCUS537</name>
    <name evidence="4" type="ORF">HINF_LOCUS63189</name>
</gene>
<protein>
    <submittedName>
        <fullName evidence="4">Hypothetical_protein</fullName>
    </submittedName>
</protein>
<feature type="coiled-coil region" evidence="1">
    <location>
        <begin position="180"/>
        <end position="214"/>
    </location>
</feature>
<evidence type="ECO:0000313" key="5">
    <source>
        <dbReference type="Proteomes" id="UP001642409"/>
    </source>
</evidence>
<reference evidence="4 5" key="2">
    <citation type="submission" date="2024-07" db="EMBL/GenBank/DDBJ databases">
        <authorList>
            <person name="Akdeniz Z."/>
        </authorList>
    </citation>
    <scope>NUCLEOTIDE SEQUENCE [LARGE SCALE GENOMIC DNA]</scope>
</reference>
<comment type="caution">
    <text evidence="3">The sequence shown here is derived from an EMBL/GenBank/DDBJ whole genome shotgun (WGS) entry which is preliminary data.</text>
</comment>
<reference evidence="3" key="1">
    <citation type="submission" date="2023-06" db="EMBL/GenBank/DDBJ databases">
        <authorList>
            <person name="Kurt Z."/>
        </authorList>
    </citation>
    <scope>NUCLEOTIDE SEQUENCE</scope>
</reference>
<dbReference type="Proteomes" id="UP001642409">
    <property type="component" value="Unassembled WGS sequence"/>
</dbReference>
<keyword evidence="5" id="KW-1185">Reference proteome</keyword>
<dbReference type="AlphaFoldDB" id="A0AA86N4H7"/>
<name>A0AA86N4H7_9EUKA</name>
<feature type="compositionally biased region" description="Polar residues" evidence="2">
    <location>
        <begin position="1"/>
        <end position="16"/>
    </location>
</feature>
<proteinExistence type="predicted"/>
<evidence type="ECO:0000313" key="3">
    <source>
        <dbReference type="EMBL" id="CAI9912892.1"/>
    </source>
</evidence>
<feature type="region of interest" description="Disordered" evidence="2">
    <location>
        <begin position="1"/>
        <end position="29"/>
    </location>
</feature>
<keyword evidence="1" id="KW-0175">Coiled coil</keyword>
<evidence type="ECO:0000256" key="2">
    <source>
        <dbReference type="SAM" id="MobiDB-lite"/>
    </source>
</evidence>
<sequence>MSAYKTKQATTKVSQKSDNRPQFIHSDTKNSLTAGQLMLERVQKTKKQRAGGIGLSVVYDASSGKYTKQNDSELDIQQEQEAIFQKQIQSTQDDLSQNRKVYTENVAMALLDELNTEYQRAQLLDDLFSTEEKTRLKESFALERQQLLQYVKSTRTDFDEFQSVKGSQLATLLDGASLKVREQQKEEKQKAIKLQQLEQQMIVELKKKKEEEAIRLQVRKDIQQKVYGK</sequence>
<accession>A0AA86N4H7</accession>
<organism evidence="3">
    <name type="scientific">Hexamita inflata</name>
    <dbReference type="NCBI Taxonomy" id="28002"/>
    <lineage>
        <taxon>Eukaryota</taxon>
        <taxon>Metamonada</taxon>
        <taxon>Diplomonadida</taxon>
        <taxon>Hexamitidae</taxon>
        <taxon>Hexamitinae</taxon>
        <taxon>Hexamita</taxon>
    </lineage>
</organism>